<dbReference type="SUPFAM" id="SSF55826">
    <property type="entry name" value="YbaK/ProRS associated domain"/>
    <property type="match status" value="1"/>
</dbReference>
<dbReference type="GO" id="GO:0002161">
    <property type="term" value="F:aminoacyl-tRNA deacylase activity"/>
    <property type="evidence" value="ECO:0007669"/>
    <property type="project" value="InterPro"/>
</dbReference>
<sequence length="164" mass="18315">MPYHKTVSDILNLLKQKGCWFETFEHQPVVTSEQAAKLRYGYSLNQGAKAIIVKIKNSIGENEFVMLVLPGDKKFSGLKVKKLFGTKDLRFATEEEISKLTGGIQIGGIPPFGNLFEIRVFVETTLLKNEKIIFNAGDRSFSVAMMAKDYLEVVKPSIAEIIGN</sequence>
<gene>
    <name evidence="2" type="ORF">UV05_C0048G0004</name>
</gene>
<reference evidence="2 3" key="1">
    <citation type="journal article" date="2015" name="Nature">
        <title>rRNA introns, odd ribosomes, and small enigmatic genomes across a large radiation of phyla.</title>
        <authorList>
            <person name="Brown C.T."/>
            <person name="Hug L.A."/>
            <person name="Thomas B.C."/>
            <person name="Sharon I."/>
            <person name="Castelle C.J."/>
            <person name="Singh A."/>
            <person name="Wilkins M.J."/>
            <person name="Williams K.H."/>
            <person name="Banfield J.F."/>
        </authorList>
    </citation>
    <scope>NUCLEOTIDE SEQUENCE [LARGE SCALE GENOMIC DNA]</scope>
</reference>
<protein>
    <recommendedName>
        <fullName evidence="1">YbaK/aminoacyl-tRNA synthetase-associated domain-containing protein</fullName>
    </recommendedName>
</protein>
<organism evidence="2 3">
    <name type="scientific">candidate division CPR1 bacterium GW2011_GWA2_42_17</name>
    <dbReference type="NCBI Taxonomy" id="1618341"/>
    <lineage>
        <taxon>Bacteria</taxon>
        <taxon>candidate division CPR1</taxon>
    </lineage>
</organism>
<name>A0A0G0Z025_9BACT</name>
<dbReference type="Pfam" id="PF04073">
    <property type="entry name" value="tRNA_edit"/>
    <property type="match status" value="1"/>
</dbReference>
<dbReference type="InterPro" id="IPR007214">
    <property type="entry name" value="YbaK/aa-tRNA-synth-assoc-dom"/>
</dbReference>
<proteinExistence type="predicted"/>
<dbReference type="AlphaFoldDB" id="A0A0G0Z025"/>
<evidence type="ECO:0000313" key="2">
    <source>
        <dbReference type="EMBL" id="KKS42119.1"/>
    </source>
</evidence>
<dbReference type="PANTHER" id="PTHR30411">
    <property type="entry name" value="CYTOPLASMIC PROTEIN"/>
    <property type="match status" value="1"/>
</dbReference>
<dbReference type="InterPro" id="IPR036754">
    <property type="entry name" value="YbaK/aa-tRNA-synt-asso_dom_sf"/>
</dbReference>
<comment type="caution">
    <text evidence="2">The sequence shown here is derived from an EMBL/GenBank/DDBJ whole genome shotgun (WGS) entry which is preliminary data.</text>
</comment>
<evidence type="ECO:0000313" key="3">
    <source>
        <dbReference type="Proteomes" id="UP000034875"/>
    </source>
</evidence>
<dbReference type="Proteomes" id="UP000034875">
    <property type="component" value="Unassembled WGS sequence"/>
</dbReference>
<accession>A0A0G0Z025</accession>
<feature type="domain" description="YbaK/aminoacyl-tRNA synthetase-associated" evidence="1">
    <location>
        <begin position="26"/>
        <end position="151"/>
    </location>
</feature>
<dbReference type="Gene3D" id="3.90.960.10">
    <property type="entry name" value="YbaK/aminoacyl-tRNA synthetase-associated domain"/>
    <property type="match status" value="1"/>
</dbReference>
<dbReference type="EMBL" id="LCCZ01000048">
    <property type="protein sequence ID" value="KKS42119.1"/>
    <property type="molecule type" value="Genomic_DNA"/>
</dbReference>
<evidence type="ECO:0000259" key="1">
    <source>
        <dbReference type="Pfam" id="PF04073"/>
    </source>
</evidence>
<dbReference type="PANTHER" id="PTHR30411:SF9">
    <property type="entry name" value="MULTIFUNCTIONAL SER_THR-TRNA DEACYLASE PROXP-Y"/>
    <property type="match status" value="1"/>
</dbReference>